<dbReference type="Proteomes" id="UP000327111">
    <property type="component" value="Unassembled WGS sequence"/>
</dbReference>
<organism evidence="2 3">
    <name type="scientific">Pseudomonas fluorescens</name>
    <dbReference type="NCBI Taxonomy" id="294"/>
    <lineage>
        <taxon>Bacteria</taxon>
        <taxon>Pseudomonadati</taxon>
        <taxon>Pseudomonadota</taxon>
        <taxon>Gammaproteobacteria</taxon>
        <taxon>Pseudomonadales</taxon>
        <taxon>Pseudomonadaceae</taxon>
        <taxon>Pseudomonas</taxon>
    </lineage>
</organism>
<gene>
    <name evidence="2" type="ORF">PS854_04847</name>
</gene>
<dbReference type="Pfam" id="PF01575">
    <property type="entry name" value="MaoC_dehydratas"/>
    <property type="match status" value="1"/>
</dbReference>
<name>A0A5E7NWW9_PSEFL</name>
<feature type="domain" description="MaoC-like" evidence="1">
    <location>
        <begin position="185"/>
        <end position="257"/>
    </location>
</feature>
<dbReference type="SUPFAM" id="SSF54637">
    <property type="entry name" value="Thioesterase/thiol ester dehydrase-isomerase"/>
    <property type="match status" value="2"/>
</dbReference>
<dbReference type="PANTHER" id="PTHR43841:SF1">
    <property type="entry name" value="3-HYDROXYACYL-THIOESTER DEHYDRATASE X"/>
    <property type="match status" value="1"/>
</dbReference>
<protein>
    <recommendedName>
        <fullName evidence="1">MaoC-like domain-containing protein</fullName>
    </recommendedName>
</protein>
<evidence type="ECO:0000313" key="2">
    <source>
        <dbReference type="EMBL" id="VVP41538.1"/>
    </source>
</evidence>
<dbReference type="PANTHER" id="PTHR43841">
    <property type="entry name" value="3-HYDROXYACYL-THIOESTER DEHYDRATASE HTDX-RELATED"/>
    <property type="match status" value="1"/>
</dbReference>
<dbReference type="Gene3D" id="3.10.129.10">
    <property type="entry name" value="Hotdog Thioesterase"/>
    <property type="match status" value="1"/>
</dbReference>
<dbReference type="AlphaFoldDB" id="A0A5E7NWW9"/>
<evidence type="ECO:0000313" key="3">
    <source>
        <dbReference type="Proteomes" id="UP000327111"/>
    </source>
</evidence>
<evidence type="ECO:0000259" key="1">
    <source>
        <dbReference type="Pfam" id="PF01575"/>
    </source>
</evidence>
<dbReference type="InterPro" id="IPR002539">
    <property type="entry name" value="MaoC-like_dom"/>
</dbReference>
<reference evidence="2 3" key="1">
    <citation type="submission" date="2019-09" db="EMBL/GenBank/DDBJ databases">
        <authorList>
            <person name="Chandra G."/>
            <person name="Truman W A."/>
        </authorList>
    </citation>
    <scope>NUCLEOTIDE SEQUENCE [LARGE SCALE GENOMIC DNA]</scope>
    <source>
        <strain evidence="2">PS854</strain>
    </source>
</reference>
<dbReference type="EMBL" id="CABVIF010000012">
    <property type="protein sequence ID" value="VVP41538.1"/>
    <property type="molecule type" value="Genomic_DNA"/>
</dbReference>
<proteinExistence type="predicted"/>
<dbReference type="RefSeq" id="WP_150735677.1">
    <property type="nucleotide sequence ID" value="NZ_CABVIF010000012.1"/>
</dbReference>
<dbReference type="InterPro" id="IPR029069">
    <property type="entry name" value="HotDog_dom_sf"/>
</dbReference>
<sequence length="286" mass="31210">MTIDWHTLNREPSLPGLYAHAATRRKITGTTLPTSGLRCWVDVDAKRLAAYRKVCGFTDNSLLPPTYPHILAFALQMQLLTAKDFPFPLLGLIHLSNRIRVLRPMGGVNRVRVSVHVQNLQPHAKGATFDLVTTLDDQLGTLWEAESQMLCRGVKLEGESVEDLLASTLTLTQVAQWKAPVDIGRQYAKVSGDYNPIHLSAASAKLFGFPSAIAHGLWNKARTLAALADHLPAANIEIAVQFKKPVRLPSEVALLASAAGSSGELQLIGAGDLEHMVGHWRPSPDR</sequence>
<accession>A0A5E7NWW9</accession>